<protein>
    <submittedName>
        <fullName evidence="1">Uncharacterized protein</fullName>
    </submittedName>
</protein>
<dbReference type="AlphaFoldDB" id="A0A219AQ39"/>
<reference evidence="1 2" key="1">
    <citation type="journal article" date="2016" name="PLoS Pathog.">
        <title>Biosynthesis of antibiotic leucinostatins in bio-control fungus Purpureocillium lilacinum and their inhibition on phytophthora revealed by genome mining.</title>
        <authorList>
            <person name="Wang G."/>
            <person name="Liu Z."/>
            <person name="Lin R."/>
            <person name="Li E."/>
            <person name="Mao Z."/>
            <person name="Ling J."/>
            <person name="Yang Y."/>
            <person name="Yin W.B."/>
            <person name="Xie B."/>
        </authorList>
    </citation>
    <scope>NUCLEOTIDE SEQUENCE [LARGE SCALE GENOMIC DNA]</scope>
    <source>
        <strain evidence="1">170</strain>
    </source>
</reference>
<evidence type="ECO:0000313" key="2">
    <source>
        <dbReference type="Proteomes" id="UP000078397"/>
    </source>
</evidence>
<evidence type="ECO:0000313" key="1">
    <source>
        <dbReference type="EMBL" id="OWT42917.1"/>
    </source>
</evidence>
<dbReference type="RefSeq" id="XP_022285382.1">
    <property type="nucleotide sequence ID" value="XM_022429564.1"/>
</dbReference>
<dbReference type="KEGG" id="pchm:VFPPC_17890"/>
<gene>
    <name evidence="1" type="ORF">VFPPC_17890</name>
</gene>
<proteinExistence type="predicted"/>
<dbReference type="GeneID" id="33936791"/>
<sequence length="144" mass="16383">MVVVNWQRQSVGVDRSAPIDVMPLNAVHLHQDGKELELVVGPRPGTYPAGITQLREQSGTRNSTFHHLKGAEQRQQHKSCRLMASRCTTSRNSRCHHLSWDFAHQAYRQVRRRSHIAKLFPGHHFTAAGPPKTPLVRRCLPSRD</sequence>
<dbReference type="EMBL" id="LSBJ02000004">
    <property type="protein sequence ID" value="OWT42917.1"/>
    <property type="molecule type" value="Genomic_DNA"/>
</dbReference>
<name>A0A219AQ39_METCM</name>
<keyword evidence="2" id="KW-1185">Reference proteome</keyword>
<comment type="caution">
    <text evidence="1">The sequence shown here is derived from an EMBL/GenBank/DDBJ whole genome shotgun (WGS) entry which is preliminary data.</text>
</comment>
<dbReference type="Proteomes" id="UP000078397">
    <property type="component" value="Unassembled WGS sequence"/>
</dbReference>
<organism evidence="1 2">
    <name type="scientific">Pochonia chlamydosporia 170</name>
    <dbReference type="NCBI Taxonomy" id="1380566"/>
    <lineage>
        <taxon>Eukaryota</taxon>
        <taxon>Fungi</taxon>
        <taxon>Dikarya</taxon>
        <taxon>Ascomycota</taxon>
        <taxon>Pezizomycotina</taxon>
        <taxon>Sordariomycetes</taxon>
        <taxon>Hypocreomycetidae</taxon>
        <taxon>Hypocreales</taxon>
        <taxon>Clavicipitaceae</taxon>
        <taxon>Pochonia</taxon>
    </lineage>
</organism>
<accession>A0A219AQ39</accession>